<dbReference type="EMBL" id="JAWQEG010000247">
    <property type="protein sequence ID" value="KAK3892763.1"/>
    <property type="molecule type" value="Genomic_DNA"/>
</dbReference>
<accession>A0AAE1L228</accession>
<protein>
    <submittedName>
        <fullName evidence="2">Uncharacterized protein</fullName>
    </submittedName>
</protein>
<name>A0AAE1L228_PETCI</name>
<organism evidence="2 4">
    <name type="scientific">Petrolisthes cinctipes</name>
    <name type="common">Flat porcelain crab</name>
    <dbReference type="NCBI Taxonomy" id="88211"/>
    <lineage>
        <taxon>Eukaryota</taxon>
        <taxon>Metazoa</taxon>
        <taxon>Ecdysozoa</taxon>
        <taxon>Arthropoda</taxon>
        <taxon>Crustacea</taxon>
        <taxon>Multicrustacea</taxon>
        <taxon>Malacostraca</taxon>
        <taxon>Eumalacostraca</taxon>
        <taxon>Eucarida</taxon>
        <taxon>Decapoda</taxon>
        <taxon>Pleocyemata</taxon>
        <taxon>Anomura</taxon>
        <taxon>Galatheoidea</taxon>
        <taxon>Porcellanidae</taxon>
        <taxon>Petrolisthes</taxon>
    </lineage>
</organism>
<evidence type="ECO:0000313" key="2">
    <source>
        <dbReference type="EMBL" id="KAK3892763.1"/>
    </source>
</evidence>
<evidence type="ECO:0000313" key="4">
    <source>
        <dbReference type="Proteomes" id="UP001286313"/>
    </source>
</evidence>
<dbReference type="EMBL" id="JAWQEG010000247">
    <property type="protein sequence ID" value="KAK3892792.1"/>
    <property type="molecule type" value="Genomic_DNA"/>
</dbReference>
<reference evidence="2" key="1">
    <citation type="submission" date="2023-10" db="EMBL/GenBank/DDBJ databases">
        <title>Genome assemblies of two species of porcelain crab, Petrolisthes cinctipes and Petrolisthes manimaculis (Anomura: Porcellanidae).</title>
        <authorList>
            <person name="Angst P."/>
        </authorList>
    </citation>
    <scope>NUCLEOTIDE SEQUENCE</scope>
    <source>
        <strain evidence="2">PB745_01</strain>
        <tissue evidence="2">Gill</tissue>
    </source>
</reference>
<sequence>MGSRERRAFRPTEHQDRARFVWLWVSGVTVRDIAIKNGTSATTVYRWIRRWQREGNVDTRPRTGRPRLLLSRSNCKKGTGKHSSTASDTPALGFSVSNGGQLCTGGWCSAVFPGPSSSSNKQHNLKLSLGEFCLRPDFHKRLSEELKLVLC</sequence>
<comment type="caution">
    <text evidence="2">The sequence shown here is derived from an EMBL/GenBank/DDBJ whole genome shotgun (WGS) entry which is preliminary data.</text>
</comment>
<evidence type="ECO:0000313" key="3">
    <source>
        <dbReference type="EMBL" id="KAK3892792.1"/>
    </source>
</evidence>
<dbReference type="GO" id="GO:0005634">
    <property type="term" value="C:nucleus"/>
    <property type="evidence" value="ECO:0007669"/>
    <property type="project" value="UniProtKB-SubCell"/>
</dbReference>
<keyword evidence="4" id="KW-1185">Reference proteome</keyword>
<dbReference type="AlphaFoldDB" id="A0AAE1L228"/>
<dbReference type="Proteomes" id="UP001286313">
    <property type="component" value="Unassembled WGS sequence"/>
</dbReference>
<dbReference type="Pfam" id="PF13384">
    <property type="entry name" value="HTH_23"/>
    <property type="match status" value="1"/>
</dbReference>
<dbReference type="SUPFAM" id="SSF46689">
    <property type="entry name" value="Homeodomain-like"/>
    <property type="match status" value="1"/>
</dbReference>
<comment type="subcellular location">
    <subcellularLocation>
        <location evidence="1">Nucleus</location>
    </subcellularLocation>
</comment>
<gene>
    <name evidence="2" type="ORF">Pcinc_003351</name>
    <name evidence="3" type="ORF">Pcinc_003380</name>
</gene>
<proteinExistence type="predicted"/>
<evidence type="ECO:0000256" key="1">
    <source>
        <dbReference type="ARBA" id="ARBA00004123"/>
    </source>
</evidence>
<dbReference type="InterPro" id="IPR009057">
    <property type="entry name" value="Homeodomain-like_sf"/>
</dbReference>